<protein>
    <submittedName>
        <fullName evidence="1">Uncharacterized protein</fullName>
    </submittedName>
</protein>
<sequence length="90" mass="9596">MTAPPGGIEVHVITAFSTCGIYQWTSSSSQPVARSPEIGCSRGLFGASGSSLGSKTRSFWCLSPNRKVNTAIYTLIDCRSCCIIIEEASF</sequence>
<organism evidence="1 2">
    <name type="scientific">Ensete ventricosum</name>
    <name type="common">Abyssinian banana</name>
    <name type="synonym">Musa ensete</name>
    <dbReference type="NCBI Taxonomy" id="4639"/>
    <lineage>
        <taxon>Eukaryota</taxon>
        <taxon>Viridiplantae</taxon>
        <taxon>Streptophyta</taxon>
        <taxon>Embryophyta</taxon>
        <taxon>Tracheophyta</taxon>
        <taxon>Spermatophyta</taxon>
        <taxon>Magnoliopsida</taxon>
        <taxon>Liliopsida</taxon>
        <taxon>Zingiberales</taxon>
        <taxon>Musaceae</taxon>
        <taxon>Ensete</taxon>
    </lineage>
</organism>
<dbReference type="AlphaFoldDB" id="A0AAV8QTX1"/>
<comment type="caution">
    <text evidence="1">The sequence shown here is derived from an EMBL/GenBank/DDBJ whole genome shotgun (WGS) entry which is preliminary data.</text>
</comment>
<gene>
    <name evidence="1" type="ORF">OPV22_023077</name>
</gene>
<name>A0AAV8QTX1_ENSVE</name>
<dbReference type="Proteomes" id="UP001222027">
    <property type="component" value="Unassembled WGS sequence"/>
</dbReference>
<accession>A0AAV8QTX1</accession>
<evidence type="ECO:0000313" key="1">
    <source>
        <dbReference type="EMBL" id="KAJ8479350.1"/>
    </source>
</evidence>
<evidence type="ECO:0000313" key="2">
    <source>
        <dbReference type="Proteomes" id="UP001222027"/>
    </source>
</evidence>
<reference evidence="1 2" key="1">
    <citation type="submission" date="2022-12" db="EMBL/GenBank/DDBJ databases">
        <title>Chromosome-scale assembly of the Ensete ventricosum genome.</title>
        <authorList>
            <person name="Dussert Y."/>
            <person name="Stocks J."/>
            <person name="Wendawek A."/>
            <person name="Woldeyes F."/>
            <person name="Nichols R.A."/>
            <person name="Borrell J.S."/>
        </authorList>
    </citation>
    <scope>NUCLEOTIDE SEQUENCE [LARGE SCALE GENOMIC DNA]</scope>
    <source>
        <strain evidence="2">cv. Maze</strain>
        <tissue evidence="1">Seeds</tissue>
    </source>
</reference>
<dbReference type="EMBL" id="JAQQAF010000006">
    <property type="protein sequence ID" value="KAJ8479350.1"/>
    <property type="molecule type" value="Genomic_DNA"/>
</dbReference>
<keyword evidence="2" id="KW-1185">Reference proteome</keyword>
<proteinExistence type="predicted"/>